<evidence type="ECO:0000256" key="6">
    <source>
        <dbReference type="ARBA" id="ARBA00022781"/>
    </source>
</evidence>
<feature type="transmembrane region" description="Helical" evidence="12">
    <location>
        <begin position="113"/>
        <end position="135"/>
    </location>
</feature>
<keyword evidence="6" id="KW-0375">Hydrogen ion transport</keyword>
<name>A0A289YYL0_9METZ</name>
<accession>A0A289YYL0</accession>
<evidence type="ECO:0000256" key="7">
    <source>
        <dbReference type="ARBA" id="ARBA00022989"/>
    </source>
</evidence>
<evidence type="ECO:0000256" key="4">
    <source>
        <dbReference type="ARBA" id="ARBA00022547"/>
    </source>
</evidence>
<dbReference type="NCBIfam" id="NF004482">
    <property type="entry name" value="PRK05815.2-4"/>
    <property type="match status" value="1"/>
</dbReference>
<keyword evidence="13" id="KW-0496">Mitochondrion</keyword>
<comment type="subcellular location">
    <subcellularLocation>
        <location evidence="1 11">Mitochondrion inner membrane</location>
        <topology evidence="1 11">Multi-pass membrane protein</topology>
    </subcellularLocation>
</comment>
<proteinExistence type="inferred from homology"/>
<feature type="transmembrane region" description="Helical" evidence="12">
    <location>
        <begin position="83"/>
        <end position="107"/>
    </location>
</feature>
<dbReference type="Pfam" id="PF00119">
    <property type="entry name" value="ATP-synt_A"/>
    <property type="match status" value="1"/>
</dbReference>
<evidence type="ECO:0000256" key="2">
    <source>
        <dbReference type="ARBA" id="ARBA00006810"/>
    </source>
</evidence>
<dbReference type="GO" id="GO:0005743">
    <property type="term" value="C:mitochondrial inner membrane"/>
    <property type="evidence" value="ECO:0007669"/>
    <property type="project" value="UniProtKB-SubCell"/>
</dbReference>
<keyword evidence="13" id="KW-0378">Hydrolase</keyword>
<keyword evidence="10" id="KW-0066">ATP synthesis</keyword>
<feature type="transmembrane region" description="Helical" evidence="12">
    <location>
        <begin position="224"/>
        <end position="244"/>
    </location>
</feature>
<dbReference type="AlphaFoldDB" id="A0A289YYL0"/>
<dbReference type="GO" id="GO:0045259">
    <property type="term" value="C:proton-transporting ATP synthase complex"/>
    <property type="evidence" value="ECO:0007669"/>
    <property type="project" value="UniProtKB-KW"/>
</dbReference>
<sequence length="245" mass="27260">MTAAYFDQFNIVSLITIRAPFLGDFAVSFTNSSLMMLSVITVFWLLFKGERIIPTRWQLVIELIHSVIRTMVRDNLGKEGAKYFPFVLCLFIFIVLLNVFGLFPYVFTPTVHIIVTFGLSLSILIGVTIIGLFNFRTNFMSLFMPGGAPLALAPFLVLIETISYMSRAISLGVRLAANLSAGHLLFAILSGFTFDMLTNGLALLSIFPMLIMIFITLLEMAVAIIQAYVFCLLTTIYLGDTVALH</sequence>
<reference evidence="13" key="1">
    <citation type="journal article" date="2017" name="PLoS ONE">
        <title>Transcriptome sequencing and delimitation of sympatric Oscarella species (O. carmela and O. pearsei sp. nov) from California, USA.</title>
        <authorList>
            <person name="Ereskovsky A.V."/>
            <person name="Richter D.J."/>
            <person name="Lavrov D.V."/>
            <person name="Schippers K.J."/>
            <person name="Nichols S.A."/>
        </authorList>
    </citation>
    <scope>NUCLEOTIDE SEQUENCE</scope>
</reference>
<dbReference type="GO" id="GO:0046933">
    <property type="term" value="F:proton-transporting ATP synthase activity, rotational mechanism"/>
    <property type="evidence" value="ECO:0007669"/>
    <property type="project" value="TreeGrafter"/>
</dbReference>
<dbReference type="SUPFAM" id="SSF81336">
    <property type="entry name" value="F1F0 ATP synthase subunit A"/>
    <property type="match status" value="1"/>
</dbReference>
<dbReference type="InterPro" id="IPR045083">
    <property type="entry name" value="ATP_synth_F0_asu_bact/mt"/>
</dbReference>
<dbReference type="FunFam" id="1.20.120.220:FF:000003">
    <property type="entry name" value="ATP synthase subunit a"/>
    <property type="match status" value="1"/>
</dbReference>
<dbReference type="CDD" id="cd00310">
    <property type="entry name" value="ATP-synt_Fo_a_6"/>
    <property type="match status" value="1"/>
</dbReference>
<keyword evidence="9 12" id="KW-0472">Membrane</keyword>
<feature type="transmembrane region" description="Helical" evidence="12">
    <location>
        <begin position="201"/>
        <end position="218"/>
    </location>
</feature>
<dbReference type="InterPro" id="IPR023011">
    <property type="entry name" value="ATP_synth_F0_asu_AS"/>
</dbReference>
<dbReference type="PRINTS" id="PR00123">
    <property type="entry name" value="ATPASEA"/>
</dbReference>
<feature type="transmembrane region" description="Helical" evidence="12">
    <location>
        <begin position="25"/>
        <end position="47"/>
    </location>
</feature>
<dbReference type="InterPro" id="IPR000568">
    <property type="entry name" value="ATP_synth_F0_asu"/>
</dbReference>
<evidence type="ECO:0000256" key="8">
    <source>
        <dbReference type="ARBA" id="ARBA00023065"/>
    </source>
</evidence>
<gene>
    <name evidence="13" type="primary">atp6</name>
</gene>
<evidence type="ECO:0000256" key="1">
    <source>
        <dbReference type="ARBA" id="ARBA00004448"/>
    </source>
</evidence>
<geneLocation type="mitochondrion" evidence="13"/>
<dbReference type="PANTHER" id="PTHR11410">
    <property type="entry name" value="ATP SYNTHASE SUBUNIT A"/>
    <property type="match status" value="1"/>
</dbReference>
<keyword evidence="8" id="KW-0406">Ion transport</keyword>
<organism evidence="13">
    <name type="scientific">Oscarella balibaloi</name>
    <dbReference type="NCBI Taxonomy" id="1266578"/>
    <lineage>
        <taxon>Eukaryota</taxon>
        <taxon>Metazoa</taxon>
        <taxon>Porifera</taxon>
        <taxon>Homoscleromorpha</taxon>
        <taxon>Homosclerophorida</taxon>
        <taxon>Oscarellidae</taxon>
        <taxon>Oscarella</taxon>
    </lineage>
</organism>
<dbReference type="PROSITE" id="PS00449">
    <property type="entry name" value="ATPASE_A"/>
    <property type="match status" value="1"/>
</dbReference>
<evidence type="ECO:0000256" key="3">
    <source>
        <dbReference type="ARBA" id="ARBA00022448"/>
    </source>
</evidence>
<dbReference type="EMBL" id="KY682865">
    <property type="protein sequence ID" value="ATA66373.1"/>
    <property type="molecule type" value="Genomic_DNA"/>
</dbReference>
<evidence type="ECO:0000313" key="13">
    <source>
        <dbReference type="EMBL" id="ATA66373.1"/>
    </source>
</evidence>
<evidence type="ECO:0000256" key="10">
    <source>
        <dbReference type="ARBA" id="ARBA00023310"/>
    </source>
</evidence>
<dbReference type="HAMAP" id="MF_01393">
    <property type="entry name" value="ATP_synth_a_bact"/>
    <property type="match status" value="1"/>
</dbReference>
<dbReference type="NCBIfam" id="TIGR01131">
    <property type="entry name" value="ATP_synt_6_or_A"/>
    <property type="match status" value="1"/>
</dbReference>
<feature type="transmembrane region" description="Helical" evidence="12">
    <location>
        <begin position="142"/>
        <end position="165"/>
    </location>
</feature>
<feature type="transmembrane region" description="Helical" evidence="12">
    <location>
        <begin position="171"/>
        <end position="194"/>
    </location>
</feature>
<dbReference type="InterPro" id="IPR035908">
    <property type="entry name" value="F0_ATP_A_sf"/>
</dbReference>
<evidence type="ECO:0000256" key="11">
    <source>
        <dbReference type="RuleBase" id="RU004450"/>
    </source>
</evidence>
<protein>
    <recommendedName>
        <fullName evidence="11">ATP synthase subunit a</fullName>
    </recommendedName>
</protein>
<dbReference type="GO" id="GO:0016787">
    <property type="term" value="F:hydrolase activity"/>
    <property type="evidence" value="ECO:0007669"/>
    <property type="project" value="UniProtKB-KW"/>
</dbReference>
<evidence type="ECO:0000256" key="9">
    <source>
        <dbReference type="ARBA" id="ARBA00023136"/>
    </source>
</evidence>
<dbReference type="Gene3D" id="1.20.120.220">
    <property type="entry name" value="ATP synthase, F0 complex, subunit A"/>
    <property type="match status" value="1"/>
</dbReference>
<dbReference type="PANTHER" id="PTHR11410:SF0">
    <property type="entry name" value="ATP SYNTHASE SUBUNIT A"/>
    <property type="match status" value="1"/>
</dbReference>
<keyword evidence="7 12" id="KW-1133">Transmembrane helix</keyword>
<keyword evidence="4" id="KW-0138">CF(0)</keyword>
<comment type="similarity">
    <text evidence="2">Belongs to the ATPase A chain family.</text>
</comment>
<evidence type="ECO:0000256" key="12">
    <source>
        <dbReference type="SAM" id="Phobius"/>
    </source>
</evidence>
<keyword evidence="5 12" id="KW-0812">Transmembrane</keyword>
<keyword evidence="3" id="KW-0813">Transport</keyword>
<evidence type="ECO:0000256" key="5">
    <source>
        <dbReference type="ARBA" id="ARBA00022692"/>
    </source>
</evidence>